<dbReference type="InterPro" id="IPR000847">
    <property type="entry name" value="LysR_HTH_N"/>
</dbReference>
<dbReference type="Proteomes" id="UP000093173">
    <property type="component" value="Unassembled WGS sequence"/>
</dbReference>
<dbReference type="GO" id="GO:0003700">
    <property type="term" value="F:DNA-binding transcription factor activity"/>
    <property type="evidence" value="ECO:0007669"/>
    <property type="project" value="InterPro"/>
</dbReference>
<dbReference type="Gene3D" id="1.10.10.10">
    <property type="entry name" value="Winged helix-like DNA-binding domain superfamily/Winged helix DNA-binding domain"/>
    <property type="match status" value="1"/>
</dbReference>
<dbReference type="Pfam" id="PF00126">
    <property type="entry name" value="HTH_1"/>
    <property type="match status" value="1"/>
</dbReference>
<dbReference type="AlphaFoldDB" id="A0A1B9QZS3"/>
<evidence type="ECO:0000259" key="5">
    <source>
        <dbReference type="PROSITE" id="PS50931"/>
    </source>
</evidence>
<evidence type="ECO:0000256" key="4">
    <source>
        <dbReference type="ARBA" id="ARBA00023163"/>
    </source>
</evidence>
<dbReference type="PANTHER" id="PTHR30118:SF15">
    <property type="entry name" value="TRANSCRIPTIONAL REGULATORY PROTEIN"/>
    <property type="match status" value="1"/>
</dbReference>
<evidence type="ECO:0000256" key="2">
    <source>
        <dbReference type="ARBA" id="ARBA00023015"/>
    </source>
</evidence>
<name>A0A1B9QZS3_9VIBR</name>
<accession>A0A1B9QZS3</accession>
<keyword evidence="7" id="KW-1185">Reference proteome</keyword>
<dbReference type="RefSeq" id="WP_017036406.1">
    <property type="nucleotide sequence ID" value="NZ_JBNGCH010000433.1"/>
</dbReference>
<dbReference type="InterPro" id="IPR036390">
    <property type="entry name" value="WH_DNA-bd_sf"/>
</dbReference>
<dbReference type="PROSITE" id="PS50931">
    <property type="entry name" value="HTH_LYSR"/>
    <property type="match status" value="1"/>
</dbReference>
<dbReference type="SUPFAM" id="SSF46785">
    <property type="entry name" value="Winged helix' DNA-binding domain"/>
    <property type="match status" value="1"/>
</dbReference>
<protein>
    <submittedName>
        <fullName evidence="6">LysR family transcriptional regulator</fullName>
    </submittedName>
</protein>
<dbReference type="InterPro" id="IPR036388">
    <property type="entry name" value="WH-like_DNA-bd_sf"/>
</dbReference>
<dbReference type="PANTHER" id="PTHR30118">
    <property type="entry name" value="HTH-TYPE TRANSCRIPTIONAL REGULATOR LEUO-RELATED"/>
    <property type="match status" value="1"/>
</dbReference>
<evidence type="ECO:0000313" key="6">
    <source>
        <dbReference type="EMBL" id="OCH76636.1"/>
    </source>
</evidence>
<dbReference type="EMBL" id="MAJZ01000433">
    <property type="protein sequence ID" value="OCH76636.1"/>
    <property type="molecule type" value="Genomic_DNA"/>
</dbReference>
<sequence>MNDLNTLHVFLALMQTRSTQRAATKLGRSQSYVSKVLSQLREDLGDPLFLRNSMGLVPTSYAESIEPKVRNALEQLTIALEPERFDPMSLDKVTLHVVSPYLDNVGTELITTLRKETNALIELRQWGHHSESLILNEEVDLGVHAINDKPQAFYQKRIHSGAGYFAGNTEGEYVKFLIPGVNDTTDHFRRLDPNIEVGIIVDSQVVMNELMDDCFTLKYEPYFESEAHHKLNLDVALIMKASLRHSPKQQWLSSIVEPIINHQVEAWTERNK</sequence>
<evidence type="ECO:0000313" key="7">
    <source>
        <dbReference type="Proteomes" id="UP000093173"/>
    </source>
</evidence>
<reference evidence="7" key="1">
    <citation type="submission" date="2016-06" db="EMBL/GenBank/DDBJ databases">
        <authorList>
            <person name="Hehemann J.-H."/>
            <person name="Arevalo P."/>
            <person name="Datta M.S."/>
            <person name="Polz M.F."/>
        </authorList>
    </citation>
    <scope>NUCLEOTIDE SEQUENCE [LARGE SCALE GENOMIC DNA]</scope>
    <source>
        <strain evidence="7">9CSC122</strain>
    </source>
</reference>
<keyword evidence="4" id="KW-0804">Transcription</keyword>
<dbReference type="InterPro" id="IPR050389">
    <property type="entry name" value="LysR-type_TF"/>
</dbReference>
<comment type="similarity">
    <text evidence="1">Belongs to the LysR transcriptional regulatory family.</text>
</comment>
<gene>
    <name evidence="6" type="ORF">A6E14_08915</name>
</gene>
<evidence type="ECO:0000256" key="3">
    <source>
        <dbReference type="ARBA" id="ARBA00023125"/>
    </source>
</evidence>
<dbReference type="GO" id="GO:0003677">
    <property type="term" value="F:DNA binding"/>
    <property type="evidence" value="ECO:0007669"/>
    <property type="project" value="UniProtKB-KW"/>
</dbReference>
<keyword evidence="3" id="KW-0238">DNA-binding</keyword>
<evidence type="ECO:0000256" key="1">
    <source>
        <dbReference type="ARBA" id="ARBA00009437"/>
    </source>
</evidence>
<proteinExistence type="inferred from homology"/>
<keyword evidence="2" id="KW-0805">Transcription regulation</keyword>
<comment type="caution">
    <text evidence="6">The sequence shown here is derived from an EMBL/GenBank/DDBJ whole genome shotgun (WGS) entry which is preliminary data.</text>
</comment>
<organism evidence="6 7">
    <name type="scientific">Vibrio genomosp. F10</name>
    <dbReference type="NCBI Taxonomy" id="723171"/>
    <lineage>
        <taxon>Bacteria</taxon>
        <taxon>Pseudomonadati</taxon>
        <taxon>Pseudomonadota</taxon>
        <taxon>Gammaproteobacteria</taxon>
        <taxon>Vibrionales</taxon>
        <taxon>Vibrionaceae</taxon>
        <taxon>Vibrio</taxon>
    </lineage>
</organism>
<feature type="domain" description="HTH lysR-type" evidence="5">
    <location>
        <begin position="1"/>
        <end position="59"/>
    </location>
</feature>